<evidence type="ECO:0000256" key="2">
    <source>
        <dbReference type="RuleBase" id="RU003939"/>
    </source>
</evidence>
<dbReference type="PANTHER" id="PTHR33175:SF3">
    <property type="entry name" value="DNA-BINDING PROTEIN HU-BETA"/>
    <property type="match status" value="1"/>
</dbReference>
<reference evidence="3" key="1">
    <citation type="journal article" date="2021" name="Proc. Natl. Acad. Sci. U.S.A.">
        <title>A Catalog of Tens of Thousands of Viruses from Human Metagenomes Reveals Hidden Associations with Chronic Diseases.</title>
        <authorList>
            <person name="Tisza M.J."/>
            <person name="Buck C.B."/>
        </authorList>
    </citation>
    <scope>NUCLEOTIDE SEQUENCE</scope>
    <source>
        <strain evidence="3">CtqPo10</strain>
    </source>
</reference>
<dbReference type="GO" id="GO:0003677">
    <property type="term" value="F:DNA binding"/>
    <property type="evidence" value="ECO:0007669"/>
    <property type="project" value="UniProtKB-KW"/>
</dbReference>
<evidence type="ECO:0000256" key="1">
    <source>
        <dbReference type="ARBA" id="ARBA00023125"/>
    </source>
</evidence>
<dbReference type="EMBL" id="BK032682">
    <property type="protein sequence ID" value="DAF54632.1"/>
    <property type="molecule type" value="Genomic_DNA"/>
</dbReference>
<proteinExistence type="inferred from homology"/>
<dbReference type="InterPro" id="IPR020816">
    <property type="entry name" value="Histone-like_DNA-bd_CS"/>
</dbReference>
<sequence>MTKIEFVDAVAKETEWKKKDAEEAINAVVKVITNALVAGEKLSIVGFGTFEVVERAERQARNPQTGTAIMVPACKVPKFKPAKALKELINA</sequence>
<comment type="similarity">
    <text evidence="2">Belongs to the bacterial histone-like protein family.</text>
</comment>
<dbReference type="PRINTS" id="PR01727">
    <property type="entry name" value="DNABINDINGHU"/>
</dbReference>
<dbReference type="Pfam" id="PF00216">
    <property type="entry name" value="Bac_DNA_binding"/>
    <property type="match status" value="1"/>
</dbReference>
<protein>
    <submittedName>
        <fullName evidence="3">DNA binding protein</fullName>
    </submittedName>
</protein>
<dbReference type="SUPFAM" id="SSF47729">
    <property type="entry name" value="IHF-like DNA-binding proteins"/>
    <property type="match status" value="1"/>
</dbReference>
<dbReference type="InterPro" id="IPR000119">
    <property type="entry name" value="Hist_DNA-bd"/>
</dbReference>
<evidence type="ECO:0000313" key="3">
    <source>
        <dbReference type="EMBL" id="DAF54632.1"/>
    </source>
</evidence>
<organism evidence="3">
    <name type="scientific">Siphoviridae sp. ctqPo10</name>
    <dbReference type="NCBI Taxonomy" id="2827948"/>
    <lineage>
        <taxon>Viruses</taxon>
        <taxon>Duplodnaviria</taxon>
        <taxon>Heunggongvirae</taxon>
        <taxon>Uroviricota</taxon>
        <taxon>Caudoviricetes</taxon>
    </lineage>
</organism>
<dbReference type="PANTHER" id="PTHR33175">
    <property type="entry name" value="DNA-BINDING PROTEIN HU"/>
    <property type="match status" value="1"/>
</dbReference>
<dbReference type="Gene3D" id="4.10.520.10">
    <property type="entry name" value="IHF-like DNA-binding proteins"/>
    <property type="match status" value="1"/>
</dbReference>
<dbReference type="PROSITE" id="PS00045">
    <property type="entry name" value="HISTONE_LIKE"/>
    <property type="match status" value="1"/>
</dbReference>
<dbReference type="SMART" id="SM00411">
    <property type="entry name" value="BHL"/>
    <property type="match status" value="1"/>
</dbReference>
<dbReference type="InterPro" id="IPR010992">
    <property type="entry name" value="IHF-like_DNA-bd_dom_sf"/>
</dbReference>
<keyword evidence="1" id="KW-0238">DNA-binding</keyword>
<accession>A0A8S5SUK2</accession>
<name>A0A8S5SUK2_9CAUD</name>
<dbReference type="GO" id="GO:0030527">
    <property type="term" value="F:structural constituent of chromatin"/>
    <property type="evidence" value="ECO:0007669"/>
    <property type="project" value="InterPro"/>
</dbReference>
<dbReference type="CDD" id="cd13831">
    <property type="entry name" value="HU"/>
    <property type="match status" value="1"/>
</dbReference>